<dbReference type="EMBL" id="LAZR01001603">
    <property type="protein sequence ID" value="KKN42120.1"/>
    <property type="molecule type" value="Genomic_DNA"/>
</dbReference>
<organism evidence="2">
    <name type="scientific">marine sediment metagenome</name>
    <dbReference type="NCBI Taxonomy" id="412755"/>
    <lineage>
        <taxon>unclassified sequences</taxon>
        <taxon>metagenomes</taxon>
        <taxon>ecological metagenomes</taxon>
    </lineage>
</organism>
<sequence length="230" mass="24875">MSSIFDGEHGSEDGVAIVKVDDDEETGKDKGKAEKAVSDLAAFKKAMSDAGIESADAKKVLASLEEKSKAAKAKKQEEDEEEEKKKAKAKAEDEAKGKGKGKAADDEEDDKGPPLFGKGKKAEKNTVFKMYDDGTVEVSGEVTKGRRMTAKRVEKIQQMFGEMAVLLKEADPEVFEKTIAAIAKGDLPRDPDRTDVEVQALELEGVRRAMAGKPPRKVVVVPNKIVNVVV</sequence>
<feature type="region of interest" description="Disordered" evidence="1">
    <location>
        <begin position="1"/>
        <end position="35"/>
    </location>
</feature>
<dbReference type="AlphaFoldDB" id="A0A0F9QDJ3"/>
<name>A0A0F9QDJ3_9ZZZZ</name>
<feature type="compositionally biased region" description="Basic and acidic residues" evidence="1">
    <location>
        <begin position="1"/>
        <end position="12"/>
    </location>
</feature>
<dbReference type="Gene3D" id="3.10.20.590">
    <property type="match status" value="1"/>
</dbReference>
<comment type="caution">
    <text evidence="2">The sequence shown here is derived from an EMBL/GenBank/DDBJ whole genome shotgun (WGS) entry which is preliminary data.</text>
</comment>
<feature type="compositionally biased region" description="Basic and acidic residues" evidence="1">
    <location>
        <begin position="67"/>
        <end position="97"/>
    </location>
</feature>
<evidence type="ECO:0000313" key="2">
    <source>
        <dbReference type="EMBL" id="KKN42120.1"/>
    </source>
</evidence>
<protein>
    <submittedName>
        <fullName evidence="2">Uncharacterized protein</fullName>
    </submittedName>
</protein>
<feature type="region of interest" description="Disordered" evidence="1">
    <location>
        <begin position="67"/>
        <end position="120"/>
    </location>
</feature>
<proteinExistence type="predicted"/>
<reference evidence="2" key="1">
    <citation type="journal article" date="2015" name="Nature">
        <title>Complex archaea that bridge the gap between prokaryotes and eukaryotes.</title>
        <authorList>
            <person name="Spang A."/>
            <person name="Saw J.H."/>
            <person name="Jorgensen S.L."/>
            <person name="Zaremba-Niedzwiedzka K."/>
            <person name="Martijn J."/>
            <person name="Lind A.E."/>
            <person name="van Eijk R."/>
            <person name="Schleper C."/>
            <person name="Guy L."/>
            <person name="Ettema T.J."/>
        </authorList>
    </citation>
    <scope>NUCLEOTIDE SEQUENCE</scope>
</reference>
<evidence type="ECO:0000256" key="1">
    <source>
        <dbReference type="SAM" id="MobiDB-lite"/>
    </source>
</evidence>
<accession>A0A0F9QDJ3</accession>
<gene>
    <name evidence="2" type="ORF">LCGC14_0716520</name>
</gene>